<protein>
    <recommendedName>
        <fullName evidence="2">Phage protein Gp138 N-terminal domain-containing protein</fullName>
    </recommendedName>
</protein>
<evidence type="ECO:0000259" key="2">
    <source>
        <dbReference type="Pfam" id="PF18352"/>
    </source>
</evidence>
<accession>A0A077NF86</accession>
<dbReference type="Proteomes" id="UP000028487">
    <property type="component" value="Unassembled WGS sequence"/>
</dbReference>
<gene>
    <name evidence="3" type="ORF">XBFM1_190005</name>
</gene>
<organism evidence="3 4">
    <name type="scientific">Xenorhabdus bovienii str. feltiae Moldova</name>
    <dbReference type="NCBI Taxonomy" id="1398200"/>
    <lineage>
        <taxon>Bacteria</taxon>
        <taxon>Pseudomonadati</taxon>
        <taxon>Pseudomonadota</taxon>
        <taxon>Gammaproteobacteria</taxon>
        <taxon>Enterobacterales</taxon>
        <taxon>Morganellaceae</taxon>
        <taxon>Xenorhabdus</taxon>
    </lineage>
</organism>
<dbReference type="Pfam" id="PF18352">
    <property type="entry name" value="Gp138_N"/>
    <property type="match status" value="1"/>
</dbReference>
<feature type="domain" description="Phage protein Gp138 N-terminal" evidence="2">
    <location>
        <begin position="33"/>
        <end position="130"/>
    </location>
</feature>
<reference evidence="3" key="1">
    <citation type="submission" date="2013-07" db="EMBL/GenBank/DDBJ databases">
        <title>Sub-species coevolution in mutualistic symbiosis.</title>
        <authorList>
            <person name="Murfin K."/>
            <person name="Klassen J."/>
            <person name="Lee M."/>
            <person name="Forst S."/>
            <person name="Stock P."/>
            <person name="Goodrich-Blair H."/>
        </authorList>
    </citation>
    <scope>NUCLEOTIDE SEQUENCE [LARGE SCALE GENOMIC DNA]</scope>
    <source>
        <strain evidence="3">Feltiae Moldova</strain>
    </source>
</reference>
<evidence type="ECO:0000313" key="3">
    <source>
        <dbReference type="EMBL" id="CDH00802.1"/>
    </source>
</evidence>
<comment type="caution">
    <text evidence="3">The sequence shown here is derived from an EMBL/GenBank/DDBJ whole genome shotgun (WGS) entry which is preliminary data.</text>
</comment>
<dbReference type="InterPro" id="IPR037026">
    <property type="entry name" value="Vgr_OB-fold_dom_sf"/>
</dbReference>
<dbReference type="InterPro" id="IPR044033">
    <property type="entry name" value="GpV-like_apex"/>
</dbReference>
<feature type="region of interest" description="Disordered" evidence="1">
    <location>
        <begin position="187"/>
        <end position="230"/>
    </location>
</feature>
<dbReference type="AlphaFoldDB" id="A0A077NF86"/>
<sequence>MNQPNSDIASEGSLAGQFMAAFRNLMLNVEDMLPATVVSYDDQTNRAVIKLLVMMATTEGQTVSRAPVHNIPVFRFGGGGFFLRVPLKPGDFGWLKANDRDISLIFQRGGQEDQPNTARLHSFSDAMFFPDTIKSWAIDGKNLDALVIQSMGGSVCLSLHGDKAVLDTPRFEVNARETLFTGNVTINGNHAVNGNSDSSGGTIRHNGRNIGDNHQHSGVQTGDGNTGAPL</sequence>
<evidence type="ECO:0000256" key="1">
    <source>
        <dbReference type="SAM" id="MobiDB-lite"/>
    </source>
</evidence>
<dbReference type="Gene3D" id="2.40.50.230">
    <property type="entry name" value="Gp5 N-terminal domain"/>
    <property type="match status" value="1"/>
</dbReference>
<dbReference type="RefSeq" id="WP_038221447.1">
    <property type="nucleotide sequence ID" value="NZ_CAWLWD010000017.1"/>
</dbReference>
<evidence type="ECO:0000313" key="4">
    <source>
        <dbReference type="Proteomes" id="UP000028487"/>
    </source>
</evidence>
<name>A0A077NF86_XENBV</name>
<dbReference type="EMBL" id="CBSV010000101">
    <property type="protein sequence ID" value="CDH00802.1"/>
    <property type="molecule type" value="Genomic_DNA"/>
</dbReference>
<dbReference type="Pfam" id="PF18946">
    <property type="entry name" value="Apex"/>
    <property type="match status" value="1"/>
</dbReference>
<proteinExistence type="predicted"/>
<dbReference type="InterPro" id="IPR041599">
    <property type="entry name" value="Gp138_N"/>
</dbReference>
<dbReference type="HOGENOM" id="CLU_098186_0_0_6"/>
<feature type="compositionally biased region" description="Polar residues" evidence="1">
    <location>
        <begin position="187"/>
        <end position="201"/>
    </location>
</feature>